<comment type="caution">
    <text evidence="8">The sequence shown here is derived from an EMBL/GenBank/DDBJ whole genome shotgun (WGS) entry which is preliminary data.</text>
</comment>
<dbReference type="SUPFAM" id="SSF56399">
    <property type="entry name" value="ADP-ribosylation"/>
    <property type="match status" value="1"/>
</dbReference>
<dbReference type="Gene3D" id="3.90.176.10">
    <property type="entry name" value="Toxin ADP-ribosyltransferase, Chain A, domain 1"/>
    <property type="match status" value="1"/>
</dbReference>
<evidence type="ECO:0000256" key="2">
    <source>
        <dbReference type="ARBA" id="ARBA00022676"/>
    </source>
</evidence>
<evidence type="ECO:0000256" key="6">
    <source>
        <dbReference type="RuleBase" id="RU361228"/>
    </source>
</evidence>
<accession>A0AA88GKG2</accession>
<evidence type="ECO:0000256" key="4">
    <source>
        <dbReference type="ARBA" id="ARBA00022695"/>
    </source>
</evidence>
<gene>
    <name evidence="8" type="ORF">C9374_006219</name>
</gene>
<dbReference type="GeneID" id="68098673"/>
<keyword evidence="6" id="KW-0521">NADP</keyword>
<evidence type="ECO:0000313" key="8">
    <source>
        <dbReference type="EMBL" id="KAG2381835.1"/>
    </source>
</evidence>
<dbReference type="GO" id="GO:0016779">
    <property type="term" value="F:nucleotidyltransferase activity"/>
    <property type="evidence" value="ECO:0007669"/>
    <property type="project" value="UniProtKB-KW"/>
</dbReference>
<comment type="similarity">
    <text evidence="1 6">Belongs to the Arg-specific ADP-ribosyltransferase family.</text>
</comment>
<keyword evidence="7" id="KW-0472">Membrane</keyword>
<dbReference type="GO" id="GO:0106274">
    <property type="term" value="F:NAD+-protein-arginine ADP-ribosyltransferase activity"/>
    <property type="evidence" value="ECO:0007669"/>
    <property type="project" value="UniProtKB-EC"/>
</dbReference>
<dbReference type="AlphaFoldDB" id="A0AA88GKG2"/>
<sequence length="549" mass="60238">MNDSHSFTRTGTMRFAEWVMILAILLIAASPSHQSSLAFDYCSYFINSTLDDKFRPLRNTSQLGLTVPKTYNPSINLENFHYIYAYKIEHPRLYPLLNCHLKMTPNISRPDWIHDFSYGLTSALKKMPKYELETFRGTGLSSIPKVGDYVTNSGYVSTSKKAHVAAGFAGGQYFLRFVKSGGRDISGLEGLPFAGEEEVIITPGKCFRVVAIGSSQWWSDLKDSIYEFNNTDTTFIELLKVKCPKNNEFTMRSDILSSPSYSELEALQNHLEEFNSKRTLMTVNSVPSEWTCNPSYYNASDGCDCGCGAWDPDCNLKKSLLVGCPSAGAFACSTSSFNCTPIMNNKGYQVPPAWSCSPESYGSNDGCDCGCGAVDPDCASQTVTSFAFGCLDSQYCDATGTCKNKKYVPPTWTCDPSYYNASDGCDCGCGGVLDPDCLDPQQEVLNCPCLTMNCTLGYCTGECLGINIVAMNANDGPKPNPGEHGNIDVQVYYGPGVLAGSIIASFIGGFVVSMLLIALIHHFVNRNNRQKMAKHPGELEQSFVEMGRY</sequence>
<keyword evidence="4" id="KW-0548">Nucleotidyltransferase</keyword>
<keyword evidence="6" id="KW-0520">NAD</keyword>
<keyword evidence="2 6" id="KW-0328">Glycosyltransferase</keyword>
<evidence type="ECO:0000256" key="7">
    <source>
        <dbReference type="SAM" id="Phobius"/>
    </source>
</evidence>
<evidence type="ECO:0000313" key="9">
    <source>
        <dbReference type="Proteomes" id="UP000816034"/>
    </source>
</evidence>
<feature type="transmembrane region" description="Helical" evidence="7">
    <location>
        <begin position="497"/>
        <end position="524"/>
    </location>
</feature>
<evidence type="ECO:0000256" key="3">
    <source>
        <dbReference type="ARBA" id="ARBA00022679"/>
    </source>
</evidence>
<keyword evidence="6" id="KW-0732">Signal</keyword>
<keyword evidence="9" id="KW-1185">Reference proteome</keyword>
<dbReference type="EC" id="2.4.2.31" evidence="6"/>
<organism evidence="8 9">
    <name type="scientific">Naegleria lovaniensis</name>
    <name type="common">Amoeba</name>
    <dbReference type="NCBI Taxonomy" id="51637"/>
    <lineage>
        <taxon>Eukaryota</taxon>
        <taxon>Discoba</taxon>
        <taxon>Heterolobosea</taxon>
        <taxon>Tetramitia</taxon>
        <taxon>Eutetramitia</taxon>
        <taxon>Vahlkampfiidae</taxon>
        <taxon>Naegleria</taxon>
    </lineage>
</organism>
<keyword evidence="7" id="KW-0812">Transmembrane</keyword>
<dbReference type="InterPro" id="IPR000768">
    <property type="entry name" value="ART"/>
</dbReference>
<feature type="signal peptide" evidence="6">
    <location>
        <begin position="1"/>
        <end position="34"/>
    </location>
</feature>
<evidence type="ECO:0000256" key="5">
    <source>
        <dbReference type="ARBA" id="ARBA00047597"/>
    </source>
</evidence>
<name>A0AA88GKG2_NAELO</name>
<protein>
    <recommendedName>
        <fullName evidence="6">NAD(P)(+)--arginine ADP-ribosyltransferase</fullName>
        <ecNumber evidence="6">2.4.2.31</ecNumber>
    </recommendedName>
    <alternativeName>
        <fullName evidence="6">Mono(ADP-ribosyl)transferase</fullName>
    </alternativeName>
</protein>
<keyword evidence="7" id="KW-1133">Transmembrane helix</keyword>
<dbReference type="Pfam" id="PF01129">
    <property type="entry name" value="ART"/>
    <property type="match status" value="1"/>
</dbReference>
<dbReference type="EMBL" id="PYSW02000026">
    <property type="protein sequence ID" value="KAG2381835.1"/>
    <property type="molecule type" value="Genomic_DNA"/>
</dbReference>
<reference evidence="8 9" key="1">
    <citation type="journal article" date="2018" name="BMC Genomics">
        <title>The genome of Naegleria lovaniensis, the basis for a comparative approach to unravel pathogenicity factors of the human pathogenic amoeba N. fowleri.</title>
        <authorList>
            <person name="Liechti N."/>
            <person name="Schurch N."/>
            <person name="Bruggmann R."/>
            <person name="Wittwer M."/>
        </authorList>
    </citation>
    <scope>NUCLEOTIDE SEQUENCE [LARGE SCALE GENOMIC DNA]</scope>
    <source>
        <strain evidence="8 9">ATCC 30569</strain>
    </source>
</reference>
<proteinExistence type="inferred from homology"/>
<feature type="chain" id="PRO_5041518251" description="NAD(P)(+)--arginine ADP-ribosyltransferase" evidence="6">
    <location>
        <begin position="35"/>
        <end position="549"/>
    </location>
</feature>
<evidence type="ECO:0000256" key="1">
    <source>
        <dbReference type="ARBA" id="ARBA00009558"/>
    </source>
</evidence>
<keyword evidence="3 6" id="KW-0808">Transferase</keyword>
<comment type="catalytic activity">
    <reaction evidence="5 6">
        <text>L-arginyl-[protein] + NAD(+) = N(omega)-(ADP-D-ribosyl)-L-arginyl-[protein] + nicotinamide + H(+)</text>
        <dbReference type="Rhea" id="RHEA:19149"/>
        <dbReference type="Rhea" id="RHEA-COMP:10532"/>
        <dbReference type="Rhea" id="RHEA-COMP:15087"/>
        <dbReference type="ChEBI" id="CHEBI:15378"/>
        <dbReference type="ChEBI" id="CHEBI:17154"/>
        <dbReference type="ChEBI" id="CHEBI:29965"/>
        <dbReference type="ChEBI" id="CHEBI:57540"/>
        <dbReference type="ChEBI" id="CHEBI:142554"/>
        <dbReference type="EC" id="2.4.2.31"/>
    </reaction>
</comment>
<dbReference type="RefSeq" id="XP_044547514.1">
    <property type="nucleotide sequence ID" value="XM_044696055.1"/>
</dbReference>
<dbReference type="Proteomes" id="UP000816034">
    <property type="component" value="Unassembled WGS sequence"/>
</dbReference>